<dbReference type="Pfam" id="PF20478">
    <property type="entry name" value="P2RX7_C"/>
    <property type="match status" value="1"/>
</dbReference>
<evidence type="ECO:0000313" key="3">
    <source>
        <dbReference type="Proteomes" id="UP000887567"/>
    </source>
</evidence>
<proteinExistence type="predicted"/>
<dbReference type="AlphaFoldDB" id="A0A913YJ17"/>
<evidence type="ECO:0000313" key="2">
    <source>
        <dbReference type="EnsemblMetazoa" id="XP_028515079.1"/>
    </source>
</evidence>
<feature type="domain" description="P2X purinoreceptor 7 intracellular" evidence="1">
    <location>
        <begin position="96"/>
        <end position="183"/>
    </location>
</feature>
<dbReference type="InterPro" id="IPR046815">
    <property type="entry name" value="P2RX7_C"/>
</dbReference>
<dbReference type="GeneID" id="114575110"/>
<dbReference type="RefSeq" id="XP_028515079.1">
    <property type="nucleotide sequence ID" value="XM_028659278.1"/>
</dbReference>
<sequence>CKCGTRSRPCKNREQHAERIVEGNINANPSAFERHQQAVETAQREIEAFIAPLSSDEKDNLLVRLLSQGRGSLDFARNLLEDVREPDPDPDPDPPQNNPTGTGGIAWCKCSVCEVMPTTEENVCCKLVTCVTSYQRFHNICIDREVLELAIRVRCDIRADEPDYSMTSYRIAAYRQYVLWKYG</sequence>
<accession>A0A913YJ17</accession>
<protein>
    <recommendedName>
        <fullName evidence="1">P2X purinoreceptor 7 intracellular domain-containing protein</fullName>
    </recommendedName>
</protein>
<dbReference type="KEGG" id="epa:114575110"/>
<dbReference type="PANTHER" id="PTHR36981:SF3">
    <property type="entry name" value="UBIQUITIN-LIKE PROTEASE FAMILY PROFILE DOMAIN-CONTAINING PROTEIN"/>
    <property type="match status" value="1"/>
</dbReference>
<organism evidence="2 3">
    <name type="scientific">Exaiptasia diaphana</name>
    <name type="common">Tropical sea anemone</name>
    <name type="synonym">Aiptasia pulchella</name>
    <dbReference type="NCBI Taxonomy" id="2652724"/>
    <lineage>
        <taxon>Eukaryota</taxon>
        <taxon>Metazoa</taxon>
        <taxon>Cnidaria</taxon>
        <taxon>Anthozoa</taxon>
        <taxon>Hexacorallia</taxon>
        <taxon>Actiniaria</taxon>
        <taxon>Aiptasiidae</taxon>
        <taxon>Exaiptasia</taxon>
    </lineage>
</organism>
<dbReference type="OMA" id="ICIDREV"/>
<dbReference type="OrthoDB" id="5960301at2759"/>
<name>A0A913YJ17_EXADI</name>
<reference evidence="2" key="1">
    <citation type="submission" date="2022-11" db="UniProtKB">
        <authorList>
            <consortium name="EnsemblMetazoa"/>
        </authorList>
    </citation>
    <scope>IDENTIFICATION</scope>
</reference>
<dbReference type="EnsemblMetazoa" id="XM_028659278.1">
    <property type="protein sequence ID" value="XP_028515079.1"/>
    <property type="gene ID" value="LOC114575110"/>
</dbReference>
<dbReference type="Proteomes" id="UP000887567">
    <property type="component" value="Unplaced"/>
</dbReference>
<dbReference type="PANTHER" id="PTHR36981">
    <property type="entry name" value="ZGC:195170"/>
    <property type="match status" value="1"/>
</dbReference>
<keyword evidence="3" id="KW-1185">Reference proteome</keyword>
<evidence type="ECO:0000259" key="1">
    <source>
        <dbReference type="Pfam" id="PF20478"/>
    </source>
</evidence>